<keyword evidence="2" id="KW-1185">Reference proteome</keyword>
<dbReference type="Proteomes" id="UP000029224">
    <property type="component" value="Unassembled WGS sequence"/>
</dbReference>
<reference evidence="1 2" key="1">
    <citation type="submission" date="2014-09" db="EMBL/GenBank/DDBJ databases">
        <title>Vibrio maritimus JCM 19240. (C210) whole genome shotgun sequence.</title>
        <authorList>
            <person name="Sawabe T."/>
            <person name="Meirelles P."/>
            <person name="Nakanishi M."/>
            <person name="Sayaka M."/>
            <person name="Hattori M."/>
            <person name="Ohkuma M."/>
        </authorList>
    </citation>
    <scope>NUCLEOTIDE SEQUENCE [LARGE SCALE GENOMIC DNA]</scope>
    <source>
        <strain evidence="1 2">JCM 19240</strain>
    </source>
</reference>
<dbReference type="EMBL" id="BBMT01000004">
    <property type="protein sequence ID" value="GAL34127.1"/>
    <property type="molecule type" value="Genomic_DNA"/>
</dbReference>
<gene>
    <name evidence="1" type="ORF">JCM19240_1035</name>
</gene>
<proteinExistence type="predicted"/>
<name>A0A090TSU5_9VIBR</name>
<protein>
    <submittedName>
        <fullName evidence="1">Uncharacterized protein</fullName>
    </submittedName>
</protein>
<evidence type="ECO:0000313" key="2">
    <source>
        <dbReference type="Proteomes" id="UP000029224"/>
    </source>
</evidence>
<evidence type="ECO:0000313" key="1">
    <source>
        <dbReference type="EMBL" id="GAL34127.1"/>
    </source>
</evidence>
<organism evidence="1 2">
    <name type="scientific">Vibrio maritimus</name>
    <dbReference type="NCBI Taxonomy" id="990268"/>
    <lineage>
        <taxon>Bacteria</taxon>
        <taxon>Pseudomonadati</taxon>
        <taxon>Pseudomonadota</taxon>
        <taxon>Gammaproteobacteria</taxon>
        <taxon>Vibrionales</taxon>
        <taxon>Vibrionaceae</taxon>
        <taxon>Vibrio</taxon>
    </lineage>
</organism>
<reference evidence="1 2" key="2">
    <citation type="submission" date="2014-09" db="EMBL/GenBank/DDBJ databases">
        <authorList>
            <consortium name="NBRP consortium"/>
            <person name="Sawabe T."/>
            <person name="Meirelles P."/>
            <person name="Nakanishi M."/>
            <person name="Sayaka M."/>
            <person name="Hattori M."/>
            <person name="Ohkuma M."/>
        </authorList>
    </citation>
    <scope>NUCLEOTIDE SEQUENCE [LARGE SCALE GENOMIC DNA]</scope>
    <source>
        <strain evidence="1 2">JCM 19240</strain>
    </source>
</reference>
<comment type="caution">
    <text evidence="1">The sequence shown here is derived from an EMBL/GenBank/DDBJ whole genome shotgun (WGS) entry which is preliminary data.</text>
</comment>
<accession>A0A090TSU5</accession>
<dbReference type="AlphaFoldDB" id="A0A090TSU5"/>
<sequence length="73" mass="8487">MRLVVEFTQHGRYLDKPWEGEIRAEKGVHKAISPSLAMHLINQGRAIAVFEEDGTPRTVYDSEDFNKQMERKQ</sequence>
<dbReference type="OrthoDB" id="6401390at2"/>